<keyword evidence="2" id="KW-0204">Cytolysis</keyword>
<comment type="function">
    <text evidence="2">Involved in fatty acylation of protoxin at internal lysine residues, thereby converting it to the active toxin.</text>
</comment>
<dbReference type="Pfam" id="PF02794">
    <property type="entry name" value="HlyC"/>
    <property type="match status" value="1"/>
</dbReference>
<evidence type="ECO:0000256" key="1">
    <source>
        <dbReference type="ARBA" id="ARBA00005686"/>
    </source>
</evidence>
<evidence type="ECO:0000256" key="2">
    <source>
        <dbReference type="RuleBase" id="RU368102"/>
    </source>
</evidence>
<dbReference type="InterPro" id="IPR003996">
    <property type="entry name" value="RTX_toxin-activating_protC_bac"/>
</dbReference>
<keyword evidence="2" id="KW-0012">Acyltransferase</keyword>
<evidence type="ECO:0000313" key="3">
    <source>
        <dbReference type="EMBL" id="MBV7378143.1"/>
    </source>
</evidence>
<organism evidence="3 4">
    <name type="scientific">Maritimibacter dapengensis</name>
    <dbReference type="NCBI Taxonomy" id="2836868"/>
    <lineage>
        <taxon>Bacteria</taxon>
        <taxon>Pseudomonadati</taxon>
        <taxon>Pseudomonadota</taxon>
        <taxon>Alphaproteobacteria</taxon>
        <taxon>Rhodobacterales</taxon>
        <taxon>Roseobacteraceae</taxon>
        <taxon>Maritimibacter</taxon>
    </lineage>
</organism>
<dbReference type="Proteomes" id="UP000756530">
    <property type="component" value="Unassembled WGS sequence"/>
</dbReference>
<keyword evidence="2" id="KW-0808">Transferase</keyword>
<protein>
    <recommendedName>
        <fullName evidence="2">RTX toxin-activating lysine-acyltransferase</fullName>
        <ecNumber evidence="2">2.3.1.-</ecNumber>
    </recommendedName>
</protein>
<gene>
    <name evidence="3" type="ORF">KJP28_04345</name>
</gene>
<dbReference type="RefSeq" id="WP_218390992.1">
    <property type="nucleotide sequence ID" value="NZ_JAHUZE010000001.1"/>
</dbReference>
<evidence type="ECO:0000313" key="4">
    <source>
        <dbReference type="Proteomes" id="UP000756530"/>
    </source>
</evidence>
<reference evidence="3 4" key="1">
    <citation type="submission" date="2021-05" db="EMBL/GenBank/DDBJ databases">
        <title>Culturable bacteria isolated from Daya Bay.</title>
        <authorList>
            <person name="Zheng W."/>
            <person name="Yu S."/>
            <person name="Huang Y."/>
        </authorList>
    </citation>
    <scope>NUCLEOTIDE SEQUENCE [LARGE SCALE GENOMIC DNA]</scope>
    <source>
        <strain evidence="3 4">DP4N28-5</strain>
    </source>
</reference>
<sequence length="171" mass="18679">MSSRGSDTKARVIGAAPNRPSDDHLLALGKLTFLAAYCPMHRFFPGHGLASLFFPAVNNDCVRFFEDEHGATAAALIWARLSDDVSERMLFQKVPPDTEEWAAGTNLWFIDLIAPFGHAGMVARHIARHPPEGPFYFARMGEGGVVDKVVQGDASKGRRGLVRAFQLQGVS</sequence>
<keyword evidence="4" id="KW-1185">Reference proteome</keyword>
<accession>A0ABS6SYU0</accession>
<proteinExistence type="inferred from homology"/>
<dbReference type="EMBL" id="JAHUZE010000001">
    <property type="protein sequence ID" value="MBV7378143.1"/>
    <property type="molecule type" value="Genomic_DNA"/>
</dbReference>
<name>A0ABS6SYU0_9RHOB</name>
<comment type="similarity">
    <text evidence="1 2">Belongs to the RTX toxin acyltransferase family.</text>
</comment>
<comment type="caution">
    <text evidence="3">The sequence shown here is derived from an EMBL/GenBank/DDBJ whole genome shotgun (WGS) entry which is preliminary data.</text>
</comment>
<dbReference type="EC" id="2.3.1.-" evidence="2"/>
<comment type="subcellular location">
    <subcellularLocation>
        <location evidence="2">Cytoplasm</location>
    </subcellularLocation>
</comment>
<keyword evidence="2" id="KW-0963">Cytoplasm</keyword>